<dbReference type="AlphaFoldDB" id="A0A5C8PUJ2"/>
<dbReference type="GO" id="GO:0046503">
    <property type="term" value="P:glycerolipid catabolic process"/>
    <property type="evidence" value="ECO:0007669"/>
    <property type="project" value="TreeGrafter"/>
</dbReference>
<accession>A0A5C8PUJ2</accession>
<keyword evidence="3" id="KW-1185">Reference proteome</keyword>
<name>A0A5C8PUJ2_9HYPH</name>
<dbReference type="Gene3D" id="3.40.50.1820">
    <property type="entry name" value="alpha/beta hydrolase"/>
    <property type="match status" value="1"/>
</dbReference>
<dbReference type="GO" id="GO:0004806">
    <property type="term" value="F:triacylglycerol lipase activity"/>
    <property type="evidence" value="ECO:0007669"/>
    <property type="project" value="TreeGrafter"/>
</dbReference>
<dbReference type="OrthoDB" id="9780765at2"/>
<reference evidence="2 3" key="1">
    <citation type="submission" date="2019-06" db="EMBL/GenBank/DDBJ databases">
        <title>New taxonomy in bacterial strain CC-CFT640, isolated from vineyard.</title>
        <authorList>
            <person name="Lin S.-Y."/>
            <person name="Tsai C.-F."/>
            <person name="Young C.-C."/>
        </authorList>
    </citation>
    <scope>NUCLEOTIDE SEQUENCE [LARGE SCALE GENOMIC DNA]</scope>
    <source>
        <strain evidence="2 3">CC-CFT640</strain>
    </source>
</reference>
<dbReference type="PRINTS" id="PR00111">
    <property type="entry name" value="ABHYDROLASE"/>
</dbReference>
<sequence length="292" mass="30321">MSPGACHGCRRIPPRSSATRCRRCCDSASHKENVMQVVQANGTETAYAQTGSGPPLVLLHGAEADHAMFDAFAPLLAPHATVIACDQRDSGRTRNPPQEYSLLDLADDVAGVIEGLGHARAHVFGTSLGGAIAQVLAARHSDKVDRLVLSSTFRVGANLAALNPEAMQAIAALRAGLPASAGRIAAWFFTAPYQQAHPEVAAIFAGSTRDEAQKARRAALMRHPVAIDLAAIRAPTLVLAAAEDRLIPPAHTLALASDIAGAQAVTIPGIGHVGTIQDPAAVAQAVLRFLSG</sequence>
<dbReference type="InterPro" id="IPR029058">
    <property type="entry name" value="AB_hydrolase_fold"/>
</dbReference>
<keyword evidence="2" id="KW-0378">Hydrolase</keyword>
<evidence type="ECO:0000259" key="1">
    <source>
        <dbReference type="Pfam" id="PF00561"/>
    </source>
</evidence>
<dbReference type="EMBL" id="VDUZ01000003">
    <property type="protein sequence ID" value="TXL81633.1"/>
    <property type="molecule type" value="Genomic_DNA"/>
</dbReference>
<dbReference type="PANTHER" id="PTHR43433:SF5">
    <property type="entry name" value="AB HYDROLASE-1 DOMAIN-CONTAINING PROTEIN"/>
    <property type="match status" value="1"/>
</dbReference>
<gene>
    <name evidence="2" type="ORF">FHP25_03640</name>
</gene>
<dbReference type="PANTHER" id="PTHR43433">
    <property type="entry name" value="HYDROLASE, ALPHA/BETA FOLD FAMILY PROTEIN"/>
    <property type="match status" value="1"/>
</dbReference>
<proteinExistence type="predicted"/>
<evidence type="ECO:0000313" key="3">
    <source>
        <dbReference type="Proteomes" id="UP000321638"/>
    </source>
</evidence>
<dbReference type="SUPFAM" id="SSF53474">
    <property type="entry name" value="alpha/beta-Hydrolases"/>
    <property type="match status" value="1"/>
</dbReference>
<organism evidence="2 3">
    <name type="scientific">Vineibacter terrae</name>
    <dbReference type="NCBI Taxonomy" id="2586908"/>
    <lineage>
        <taxon>Bacteria</taxon>
        <taxon>Pseudomonadati</taxon>
        <taxon>Pseudomonadota</taxon>
        <taxon>Alphaproteobacteria</taxon>
        <taxon>Hyphomicrobiales</taxon>
        <taxon>Vineibacter</taxon>
    </lineage>
</organism>
<comment type="caution">
    <text evidence="2">The sequence shown here is derived from an EMBL/GenBank/DDBJ whole genome shotgun (WGS) entry which is preliminary data.</text>
</comment>
<dbReference type="InterPro" id="IPR050471">
    <property type="entry name" value="AB_hydrolase"/>
</dbReference>
<feature type="domain" description="AB hydrolase-1" evidence="1">
    <location>
        <begin position="54"/>
        <end position="278"/>
    </location>
</feature>
<protein>
    <submittedName>
        <fullName evidence="2">Alpha/beta fold hydrolase</fullName>
    </submittedName>
</protein>
<dbReference type="Pfam" id="PF00561">
    <property type="entry name" value="Abhydrolase_1"/>
    <property type="match status" value="1"/>
</dbReference>
<dbReference type="InterPro" id="IPR000073">
    <property type="entry name" value="AB_hydrolase_1"/>
</dbReference>
<evidence type="ECO:0000313" key="2">
    <source>
        <dbReference type="EMBL" id="TXL81633.1"/>
    </source>
</evidence>
<dbReference type="Proteomes" id="UP000321638">
    <property type="component" value="Unassembled WGS sequence"/>
</dbReference>